<evidence type="ECO:0000313" key="2">
    <source>
        <dbReference type="Proteomes" id="UP000270678"/>
    </source>
</evidence>
<protein>
    <submittedName>
        <fullName evidence="1">Uncharacterized protein</fullName>
    </submittedName>
</protein>
<evidence type="ECO:0000313" key="1">
    <source>
        <dbReference type="EMBL" id="AZS15903.1"/>
    </source>
</evidence>
<dbReference type="AlphaFoldDB" id="A0A3Q9IC78"/>
<sequence>MCTGVSLYDTLHIHPLDALQAGKSYFDAIGMPITGATYYEHIKDGDHEGDHDLFEVSLEELKARIENGLTSSYWLYSDVRGGRPWDAAFTYQTGEYGSFPHIGAHCDSKLEEIYGAITEWTNSAAQRFDVPYGIVYTVDRITKAMYYAAGENGATMFPYENGFAFIHEAPGTYQGQGRYTESMLRMVYPYNLLSEKHMKIHIAGQGDGPTLRDWIEDDEERGSLRPLGSHFVWEIPVEHLTVVNQILGEAGILVAWRTQKPKQRVRKLP</sequence>
<accession>A0A3Q9IC78</accession>
<dbReference type="EMBL" id="CP034346">
    <property type="protein sequence ID" value="AZS15903.1"/>
    <property type="molecule type" value="Genomic_DNA"/>
</dbReference>
<dbReference type="Proteomes" id="UP000270678">
    <property type="component" value="Chromosome"/>
</dbReference>
<dbReference type="RefSeq" id="WP_126999999.1">
    <property type="nucleotide sequence ID" value="NZ_CP034346.1"/>
</dbReference>
<reference evidence="2" key="1">
    <citation type="submission" date="2018-12" db="EMBL/GenBank/DDBJ databases">
        <title>Complete genome sequence of Paenibacillus sp. MBLB1234.</title>
        <authorList>
            <person name="Nam Y.-D."/>
            <person name="Kang J."/>
            <person name="Chung W.-H."/>
            <person name="Park Y.S."/>
        </authorList>
    </citation>
    <scope>NUCLEOTIDE SEQUENCE [LARGE SCALE GENOMIC DNA]</scope>
    <source>
        <strain evidence="2">MBLB1234</strain>
    </source>
</reference>
<proteinExistence type="predicted"/>
<gene>
    <name evidence="1" type="ORF">EI981_16640</name>
</gene>
<name>A0A3Q9IC78_9BACL</name>
<keyword evidence="2" id="KW-1185">Reference proteome</keyword>
<dbReference type="KEGG" id="plut:EI981_16640"/>
<organism evidence="1 2">
    <name type="scientific">Paenibacillus lutimineralis</name>
    <dbReference type="NCBI Taxonomy" id="2707005"/>
    <lineage>
        <taxon>Bacteria</taxon>
        <taxon>Bacillati</taxon>
        <taxon>Bacillota</taxon>
        <taxon>Bacilli</taxon>
        <taxon>Bacillales</taxon>
        <taxon>Paenibacillaceae</taxon>
        <taxon>Paenibacillus</taxon>
    </lineage>
</organism>
<dbReference type="OrthoDB" id="9014021at2"/>